<dbReference type="SUPFAM" id="SSF53756">
    <property type="entry name" value="UDP-Glycosyltransferase/glycogen phosphorylase"/>
    <property type="match status" value="1"/>
</dbReference>
<dbReference type="Proteomes" id="UP000203464">
    <property type="component" value="Unassembled WGS sequence"/>
</dbReference>
<dbReference type="GO" id="GO:0016757">
    <property type="term" value="F:glycosyltransferase activity"/>
    <property type="evidence" value="ECO:0007669"/>
    <property type="project" value="InterPro"/>
</dbReference>
<feature type="domain" description="Glycosyl transferase family 1" evidence="2">
    <location>
        <begin position="188"/>
        <end position="322"/>
    </location>
</feature>
<evidence type="ECO:0000256" key="1">
    <source>
        <dbReference type="ARBA" id="ARBA00022679"/>
    </source>
</evidence>
<evidence type="ECO:0000259" key="2">
    <source>
        <dbReference type="Pfam" id="PF00534"/>
    </source>
</evidence>
<dbReference type="PANTHER" id="PTHR46401:SF2">
    <property type="entry name" value="GLYCOSYLTRANSFERASE WBBK-RELATED"/>
    <property type="match status" value="1"/>
</dbReference>
<proteinExistence type="predicted"/>
<gene>
    <name evidence="4" type="ORF">OCA8868_03286</name>
</gene>
<dbReference type="InterPro" id="IPR001296">
    <property type="entry name" value="Glyco_trans_1"/>
</dbReference>
<dbReference type="EMBL" id="FXYD01000007">
    <property type="protein sequence ID" value="SMX45322.1"/>
    <property type="molecule type" value="Genomic_DNA"/>
</dbReference>
<dbReference type="Gene3D" id="3.40.50.2000">
    <property type="entry name" value="Glycogen Phosphorylase B"/>
    <property type="match status" value="1"/>
</dbReference>
<sequence>MIKTKASLAIVGTVGLPANYGGWETLVENIVTPLSEQLDVTVYCSRNRYKTHLTSYKGAQLDYIGLNANGIQSIFYDIVCLWRARSFDHVLILGTSGCIALPLFRLISKAHYTLNIDGLEWRREKWSGAAKAFLRMSEYLGCRFAHQLVADNAVIQTHIQTAYNCKSALIAYGGDSPAMEIIPDPEIPQEPYAFSVCRIEPENNLHMILEAYAGLPESRLVIIGNWKSSAFGLDLKKRYGALKNITLLDPIYDRGKLDGYRAGCQLYLHGHSAGGTNPSLVEAMWLGLPILAFDVNFNRETTEDQALYFTSIQDLREKVEELQGTNLSELANTMKGIADRRYTWANVARDYLALLG</sequence>
<accession>A0A238KT69</accession>
<keyword evidence="5" id="KW-1185">Reference proteome</keyword>
<dbReference type="RefSeq" id="WP_093997622.1">
    <property type="nucleotide sequence ID" value="NZ_FXYD01000007.1"/>
</dbReference>
<evidence type="ECO:0000259" key="3">
    <source>
        <dbReference type="Pfam" id="PF09314"/>
    </source>
</evidence>
<name>A0A238KT69_9RHOB</name>
<evidence type="ECO:0000313" key="4">
    <source>
        <dbReference type="EMBL" id="SMX45322.1"/>
    </source>
</evidence>
<feature type="domain" description="DUF1972" evidence="3">
    <location>
        <begin position="9"/>
        <end position="175"/>
    </location>
</feature>
<evidence type="ECO:0000313" key="5">
    <source>
        <dbReference type="Proteomes" id="UP000203464"/>
    </source>
</evidence>
<keyword evidence="1 4" id="KW-0808">Transferase</keyword>
<dbReference type="PANTHER" id="PTHR46401">
    <property type="entry name" value="GLYCOSYLTRANSFERASE WBBK-RELATED"/>
    <property type="match status" value="1"/>
</dbReference>
<dbReference type="InterPro" id="IPR015393">
    <property type="entry name" value="DUF1972"/>
</dbReference>
<dbReference type="Pfam" id="PF09314">
    <property type="entry name" value="DUF1972"/>
    <property type="match status" value="1"/>
</dbReference>
<dbReference type="AlphaFoldDB" id="A0A238KT69"/>
<protein>
    <submittedName>
        <fullName evidence="4">Glycosyl transferases group 1</fullName>
    </submittedName>
</protein>
<reference evidence="5" key="1">
    <citation type="submission" date="2017-05" db="EMBL/GenBank/DDBJ databases">
        <authorList>
            <person name="Rodrigo-Torres L."/>
            <person name="Arahal R. D."/>
            <person name="Lucena T."/>
        </authorList>
    </citation>
    <scope>NUCLEOTIDE SEQUENCE [LARGE SCALE GENOMIC DNA]</scope>
    <source>
        <strain evidence="5">CECT 8868</strain>
    </source>
</reference>
<dbReference type="Pfam" id="PF00534">
    <property type="entry name" value="Glycos_transf_1"/>
    <property type="match status" value="1"/>
</dbReference>
<organism evidence="4 5">
    <name type="scientific">Octadecabacter ascidiaceicola</name>
    <dbReference type="NCBI Taxonomy" id="1655543"/>
    <lineage>
        <taxon>Bacteria</taxon>
        <taxon>Pseudomonadati</taxon>
        <taxon>Pseudomonadota</taxon>
        <taxon>Alphaproteobacteria</taxon>
        <taxon>Rhodobacterales</taxon>
        <taxon>Roseobacteraceae</taxon>
        <taxon>Octadecabacter</taxon>
    </lineage>
</organism>
<dbReference type="OrthoDB" id="9792269at2"/>